<feature type="transmembrane region" description="Helical" evidence="6">
    <location>
        <begin position="157"/>
        <end position="180"/>
    </location>
</feature>
<reference evidence="9" key="1">
    <citation type="journal article" date="2019" name="Int. J. Syst. Evol. Microbiol.">
        <title>The Global Catalogue of Microorganisms (GCM) 10K type strain sequencing project: providing services to taxonomists for standard genome sequencing and annotation.</title>
        <authorList>
            <consortium name="The Broad Institute Genomics Platform"/>
            <consortium name="The Broad Institute Genome Sequencing Center for Infectious Disease"/>
            <person name="Wu L."/>
            <person name="Ma J."/>
        </authorList>
    </citation>
    <scope>NUCLEOTIDE SEQUENCE [LARGE SCALE GENOMIC DNA]</scope>
    <source>
        <strain evidence="9">CGMCC 1.12286</strain>
    </source>
</reference>
<keyword evidence="9" id="KW-1185">Reference proteome</keyword>
<feature type="transmembrane region" description="Helical" evidence="6">
    <location>
        <begin position="34"/>
        <end position="56"/>
    </location>
</feature>
<protein>
    <submittedName>
        <fullName evidence="8">EamA family transporter</fullName>
    </submittedName>
</protein>
<feature type="transmembrane region" description="Helical" evidence="6">
    <location>
        <begin position="226"/>
        <end position="248"/>
    </location>
</feature>
<evidence type="ECO:0000313" key="8">
    <source>
        <dbReference type="EMBL" id="MFD1673298.1"/>
    </source>
</evidence>
<dbReference type="Pfam" id="PF00892">
    <property type="entry name" value="EamA"/>
    <property type="match status" value="2"/>
</dbReference>
<name>A0ABW4JD86_9BACL</name>
<organism evidence="8 9">
    <name type="scientific">Alicyclobacillus fodiniaquatilis</name>
    <dbReference type="NCBI Taxonomy" id="1661150"/>
    <lineage>
        <taxon>Bacteria</taxon>
        <taxon>Bacillati</taxon>
        <taxon>Bacillota</taxon>
        <taxon>Bacilli</taxon>
        <taxon>Bacillales</taxon>
        <taxon>Alicyclobacillaceae</taxon>
        <taxon>Alicyclobacillus</taxon>
    </lineage>
</organism>
<dbReference type="SUPFAM" id="SSF103481">
    <property type="entry name" value="Multidrug resistance efflux transporter EmrE"/>
    <property type="match status" value="2"/>
</dbReference>
<dbReference type="InterPro" id="IPR000620">
    <property type="entry name" value="EamA_dom"/>
</dbReference>
<feature type="transmembrane region" description="Helical" evidence="6">
    <location>
        <begin position="192"/>
        <end position="214"/>
    </location>
</feature>
<evidence type="ECO:0000256" key="3">
    <source>
        <dbReference type="ARBA" id="ARBA00022692"/>
    </source>
</evidence>
<feature type="transmembrane region" description="Helical" evidence="6">
    <location>
        <begin position="103"/>
        <end position="124"/>
    </location>
</feature>
<dbReference type="RefSeq" id="WP_377940661.1">
    <property type="nucleotide sequence ID" value="NZ_JBHUCX010000004.1"/>
</dbReference>
<gene>
    <name evidence="8" type="ORF">ACFSB2_00995</name>
</gene>
<feature type="domain" description="EamA" evidence="7">
    <location>
        <begin position="2"/>
        <end position="144"/>
    </location>
</feature>
<dbReference type="PANTHER" id="PTHR22911:SF6">
    <property type="entry name" value="SOLUTE CARRIER FAMILY 35 MEMBER G1"/>
    <property type="match status" value="1"/>
</dbReference>
<keyword evidence="4 6" id="KW-1133">Transmembrane helix</keyword>
<proteinExistence type="inferred from homology"/>
<comment type="similarity">
    <text evidence="2">Belongs to the EamA transporter family.</text>
</comment>
<dbReference type="PANTHER" id="PTHR22911">
    <property type="entry name" value="ACYL-MALONYL CONDENSING ENZYME-RELATED"/>
    <property type="match status" value="1"/>
</dbReference>
<dbReference type="Proteomes" id="UP001597079">
    <property type="component" value="Unassembled WGS sequence"/>
</dbReference>
<comment type="caution">
    <text evidence="8">The sequence shown here is derived from an EMBL/GenBank/DDBJ whole genome shotgun (WGS) entry which is preliminary data.</text>
</comment>
<comment type="subcellular location">
    <subcellularLocation>
        <location evidence="1">Endomembrane system</location>
        <topology evidence="1">Multi-pass membrane protein</topology>
    </subcellularLocation>
</comment>
<keyword evidence="5 6" id="KW-0472">Membrane</keyword>
<evidence type="ECO:0000256" key="6">
    <source>
        <dbReference type="SAM" id="Phobius"/>
    </source>
</evidence>
<feature type="transmembrane region" description="Helical" evidence="6">
    <location>
        <begin position="254"/>
        <end position="275"/>
    </location>
</feature>
<feature type="transmembrane region" description="Helical" evidence="6">
    <location>
        <begin position="6"/>
        <end position="22"/>
    </location>
</feature>
<feature type="transmembrane region" description="Helical" evidence="6">
    <location>
        <begin position="130"/>
        <end position="145"/>
    </location>
</feature>
<evidence type="ECO:0000256" key="1">
    <source>
        <dbReference type="ARBA" id="ARBA00004127"/>
    </source>
</evidence>
<evidence type="ECO:0000256" key="5">
    <source>
        <dbReference type="ARBA" id="ARBA00023136"/>
    </source>
</evidence>
<evidence type="ECO:0000259" key="7">
    <source>
        <dbReference type="Pfam" id="PF00892"/>
    </source>
</evidence>
<sequence length="302" mass="32284">MPGELTAILCAIFYALSYLLIRKGQADTAPPDHGLLPILCISMLTLDSTGLLLANLHPGTFHIVAAGAQRAVCFAALSGIVGTLFGRLALYRAIRQLGATRGVVIKGLAPVVTLMLVTFTTSQTVEDDDWVALCFLLIAVLLLFFERKFSHQRRYSLALFSNNIFIAIIAAVAQGVGHTFRQLSVGGVLPPIFGAAIDVTTALAAYVCLLLLQGRFGTILRAYRKSLNLSLITAGFCSSVAVLLFFTAVTQIPLAKASVLVATEPVLVAIFSVIFFPKLERLTYWSATASVVVAIGIILISL</sequence>
<accession>A0ABW4JD86</accession>
<keyword evidence="3 6" id="KW-0812">Transmembrane</keyword>
<dbReference type="InterPro" id="IPR037185">
    <property type="entry name" value="EmrE-like"/>
</dbReference>
<feature type="transmembrane region" description="Helical" evidence="6">
    <location>
        <begin position="282"/>
        <end position="301"/>
    </location>
</feature>
<evidence type="ECO:0000256" key="2">
    <source>
        <dbReference type="ARBA" id="ARBA00007362"/>
    </source>
</evidence>
<dbReference type="EMBL" id="JBHUCX010000004">
    <property type="protein sequence ID" value="MFD1673298.1"/>
    <property type="molecule type" value="Genomic_DNA"/>
</dbReference>
<evidence type="ECO:0000256" key="4">
    <source>
        <dbReference type="ARBA" id="ARBA00022989"/>
    </source>
</evidence>
<feature type="transmembrane region" description="Helical" evidence="6">
    <location>
        <begin position="68"/>
        <end position="91"/>
    </location>
</feature>
<evidence type="ECO:0000313" key="9">
    <source>
        <dbReference type="Proteomes" id="UP001597079"/>
    </source>
</evidence>
<feature type="domain" description="EamA" evidence="7">
    <location>
        <begin position="164"/>
        <end position="301"/>
    </location>
</feature>